<gene>
    <name evidence="1" type="ORF">ACFORO_20495</name>
</gene>
<organism evidence="1 2">
    <name type="scientific">Amycolatopsis halotolerans</name>
    <dbReference type="NCBI Taxonomy" id="330083"/>
    <lineage>
        <taxon>Bacteria</taxon>
        <taxon>Bacillati</taxon>
        <taxon>Actinomycetota</taxon>
        <taxon>Actinomycetes</taxon>
        <taxon>Pseudonocardiales</taxon>
        <taxon>Pseudonocardiaceae</taxon>
        <taxon>Amycolatopsis</taxon>
    </lineage>
</organism>
<protein>
    <submittedName>
        <fullName evidence="1">Uncharacterized protein</fullName>
    </submittedName>
</protein>
<evidence type="ECO:0000313" key="2">
    <source>
        <dbReference type="Proteomes" id="UP001595764"/>
    </source>
</evidence>
<sequence length="151" mass="16959">MADLLAFLRELEATTAWTVVADDASVRWQLSGPTWQATVIVDPRRWLGVEFEARDPASGKRVTYDIDTDLYDISQESHREFAEEIERDIIEFLGNLRTGSMLRGTDGTKLVLVFPLDGSWVRVVRGRFWTSGSTHADLAAARVGGDYVVVR</sequence>
<evidence type="ECO:0000313" key="1">
    <source>
        <dbReference type="EMBL" id="MFC3512558.1"/>
    </source>
</evidence>
<dbReference type="EMBL" id="JBHRWI010000024">
    <property type="protein sequence ID" value="MFC3512558.1"/>
    <property type="molecule type" value="Genomic_DNA"/>
</dbReference>
<dbReference type="RefSeq" id="WP_377896615.1">
    <property type="nucleotide sequence ID" value="NZ_JBHRWI010000024.1"/>
</dbReference>
<accession>A0ABV7QLV3</accession>
<reference evidence="2" key="1">
    <citation type="journal article" date="2019" name="Int. J. Syst. Evol. Microbiol.">
        <title>The Global Catalogue of Microorganisms (GCM) 10K type strain sequencing project: providing services to taxonomists for standard genome sequencing and annotation.</title>
        <authorList>
            <consortium name="The Broad Institute Genomics Platform"/>
            <consortium name="The Broad Institute Genome Sequencing Center for Infectious Disease"/>
            <person name="Wu L."/>
            <person name="Ma J."/>
        </authorList>
    </citation>
    <scope>NUCLEOTIDE SEQUENCE [LARGE SCALE GENOMIC DNA]</scope>
    <source>
        <strain evidence="2">CGMCC 4.7682</strain>
    </source>
</reference>
<proteinExistence type="predicted"/>
<comment type="caution">
    <text evidence="1">The sequence shown here is derived from an EMBL/GenBank/DDBJ whole genome shotgun (WGS) entry which is preliminary data.</text>
</comment>
<keyword evidence="2" id="KW-1185">Reference proteome</keyword>
<dbReference type="Proteomes" id="UP001595764">
    <property type="component" value="Unassembled WGS sequence"/>
</dbReference>
<name>A0ABV7QLV3_9PSEU</name>